<comment type="similarity">
    <text evidence="2">Belongs to the lipid A palmitoyltransferase family.</text>
</comment>
<comment type="subcellular location">
    <subcellularLocation>
        <location evidence="1">Cell outer membrane</location>
    </subcellularLocation>
</comment>
<dbReference type="Pfam" id="PF07017">
    <property type="entry name" value="PagP"/>
    <property type="match status" value="1"/>
</dbReference>
<keyword evidence="3" id="KW-0808">Transferase</keyword>
<feature type="chain" id="PRO_5045107659" evidence="8">
    <location>
        <begin position="32"/>
        <end position="189"/>
    </location>
</feature>
<evidence type="ECO:0000313" key="10">
    <source>
        <dbReference type="Proteomes" id="UP000216354"/>
    </source>
</evidence>
<dbReference type="NCBIfam" id="NF008271">
    <property type="entry name" value="PRK11045.1"/>
    <property type="match status" value="1"/>
</dbReference>
<evidence type="ECO:0000256" key="6">
    <source>
        <dbReference type="ARBA" id="ARBA00023237"/>
    </source>
</evidence>
<keyword evidence="10" id="KW-1185">Reference proteome</keyword>
<keyword evidence="6" id="KW-0998">Cell outer membrane</keyword>
<gene>
    <name evidence="9" type="ORF">CAL27_06665</name>
</gene>
<protein>
    <submittedName>
        <fullName evidence="9">Phospholipid:lipid A palmitoyltransferase</fullName>
    </submittedName>
</protein>
<evidence type="ECO:0000256" key="5">
    <source>
        <dbReference type="ARBA" id="ARBA00023136"/>
    </source>
</evidence>
<dbReference type="PROSITE" id="PS51257">
    <property type="entry name" value="PROKAR_LIPOPROTEIN"/>
    <property type="match status" value="1"/>
</dbReference>
<dbReference type="SUPFAM" id="SSF56925">
    <property type="entry name" value="OMPA-like"/>
    <property type="match status" value="1"/>
</dbReference>
<evidence type="ECO:0000256" key="2">
    <source>
        <dbReference type="ARBA" id="ARBA00006368"/>
    </source>
</evidence>
<keyword evidence="7" id="KW-0012">Acyltransferase</keyword>
<proteinExistence type="inferred from homology"/>
<name>A0ABX4F8G2_9BORD</name>
<dbReference type="Gene3D" id="2.40.160.20">
    <property type="match status" value="1"/>
</dbReference>
<keyword evidence="5" id="KW-0472">Membrane</keyword>
<accession>A0ABX4F8G2</accession>
<reference evidence="9 10" key="1">
    <citation type="submission" date="2017-05" db="EMBL/GenBank/DDBJ databases">
        <title>Complete and WGS of Bordetella genogroups.</title>
        <authorList>
            <person name="Spilker T."/>
            <person name="Lipuma J."/>
        </authorList>
    </citation>
    <scope>NUCLEOTIDE SEQUENCE [LARGE SCALE GENOMIC DNA]</scope>
    <source>
        <strain evidence="9 10">AU9795</strain>
    </source>
</reference>
<feature type="signal peptide" evidence="8">
    <location>
        <begin position="1"/>
        <end position="31"/>
    </location>
</feature>
<dbReference type="EMBL" id="NEVR01000001">
    <property type="protein sequence ID" value="OZI69386.1"/>
    <property type="molecule type" value="Genomic_DNA"/>
</dbReference>
<organism evidence="9 10">
    <name type="scientific">Bordetella genomosp. 1</name>
    <dbReference type="NCBI Taxonomy" id="1395607"/>
    <lineage>
        <taxon>Bacteria</taxon>
        <taxon>Pseudomonadati</taxon>
        <taxon>Pseudomonadota</taxon>
        <taxon>Betaproteobacteria</taxon>
        <taxon>Burkholderiales</taxon>
        <taxon>Alcaligenaceae</taxon>
        <taxon>Bordetella</taxon>
    </lineage>
</organism>
<evidence type="ECO:0000256" key="7">
    <source>
        <dbReference type="ARBA" id="ARBA00023315"/>
    </source>
</evidence>
<dbReference type="InterPro" id="IPR009746">
    <property type="entry name" value="LipidA_acyl_PagP"/>
</dbReference>
<evidence type="ECO:0000256" key="4">
    <source>
        <dbReference type="ARBA" id="ARBA00022729"/>
    </source>
</evidence>
<comment type="caution">
    <text evidence="9">The sequence shown here is derived from an EMBL/GenBank/DDBJ whole genome shotgun (WGS) entry which is preliminary data.</text>
</comment>
<sequence>MHARPGHAWSSFVRRFLIAALLAASSFSAQACVGILETACHRLDQIWTEGNNDLYVSGWAWHNRSKYPASRIRSFNEKTWGGGLGRSFYDEDGDWHGLYAMAFRDSYRKVEPVAGYAFMKIGNLSENFKLGAGYTVFVTARSEFRNYMPFPGILPLVGAGYRNSMLYATYIPRIRDNGNVLFVFGRLQF</sequence>
<dbReference type="InterPro" id="IPR011250">
    <property type="entry name" value="OMP/PagP_B-barrel"/>
</dbReference>
<evidence type="ECO:0000256" key="8">
    <source>
        <dbReference type="SAM" id="SignalP"/>
    </source>
</evidence>
<evidence type="ECO:0000256" key="1">
    <source>
        <dbReference type="ARBA" id="ARBA00004442"/>
    </source>
</evidence>
<keyword evidence="4 8" id="KW-0732">Signal</keyword>
<evidence type="ECO:0000313" key="9">
    <source>
        <dbReference type="EMBL" id="OZI69386.1"/>
    </source>
</evidence>
<evidence type="ECO:0000256" key="3">
    <source>
        <dbReference type="ARBA" id="ARBA00022679"/>
    </source>
</evidence>
<dbReference type="Proteomes" id="UP000216354">
    <property type="component" value="Unassembled WGS sequence"/>
</dbReference>